<evidence type="ECO:0000313" key="3">
    <source>
        <dbReference type="EMBL" id="QHS59233.1"/>
    </source>
</evidence>
<gene>
    <name evidence="3" type="ORF">GWR21_06435</name>
</gene>
<dbReference type="PROSITE" id="PS51257">
    <property type="entry name" value="PROKAR_LIPOPROTEIN"/>
    <property type="match status" value="1"/>
</dbReference>
<reference evidence="3 4" key="1">
    <citation type="submission" date="2020-01" db="EMBL/GenBank/DDBJ databases">
        <title>Complete genome sequence of Chitinophaga sp. H33E-04 isolated from quinoa roots.</title>
        <authorList>
            <person name="Weon H.-Y."/>
            <person name="Lee S.A."/>
        </authorList>
    </citation>
    <scope>NUCLEOTIDE SEQUENCE [LARGE SCALE GENOMIC DNA]</scope>
    <source>
        <strain evidence="3 4">H33E-04</strain>
    </source>
</reference>
<keyword evidence="1" id="KW-0732">Signal</keyword>
<dbReference type="Gene3D" id="2.60.120.560">
    <property type="entry name" value="Exo-inulinase, domain 1"/>
    <property type="match status" value="1"/>
</dbReference>
<feature type="signal peptide" evidence="1">
    <location>
        <begin position="1"/>
        <end position="19"/>
    </location>
</feature>
<feature type="domain" description="3-keto-alpha-glucoside-1,2-lyase/3-keto-2-hydroxy-glucal hydratase" evidence="2">
    <location>
        <begin position="35"/>
        <end position="234"/>
    </location>
</feature>
<dbReference type="GO" id="GO:0016787">
    <property type="term" value="F:hydrolase activity"/>
    <property type="evidence" value="ECO:0007669"/>
    <property type="project" value="InterPro"/>
</dbReference>
<evidence type="ECO:0000313" key="4">
    <source>
        <dbReference type="Proteomes" id="UP000476411"/>
    </source>
</evidence>
<keyword evidence="4" id="KW-1185">Reference proteome</keyword>
<feature type="chain" id="PRO_5025438095" evidence="1">
    <location>
        <begin position="20"/>
        <end position="236"/>
    </location>
</feature>
<dbReference type="Proteomes" id="UP000476411">
    <property type="component" value="Chromosome"/>
</dbReference>
<dbReference type="InterPro" id="IPR010496">
    <property type="entry name" value="AL/BT2_dom"/>
</dbReference>
<accession>A0A6B9ZFB1</accession>
<dbReference type="EMBL" id="CP048113">
    <property type="protein sequence ID" value="QHS59233.1"/>
    <property type="molecule type" value="Genomic_DNA"/>
</dbReference>
<organism evidence="3 4">
    <name type="scientific">Chitinophaga agri</name>
    <dbReference type="NCBI Taxonomy" id="2703787"/>
    <lineage>
        <taxon>Bacteria</taxon>
        <taxon>Pseudomonadati</taxon>
        <taxon>Bacteroidota</taxon>
        <taxon>Chitinophagia</taxon>
        <taxon>Chitinophagales</taxon>
        <taxon>Chitinophagaceae</taxon>
        <taxon>Chitinophaga</taxon>
    </lineage>
</organism>
<evidence type="ECO:0000259" key="2">
    <source>
        <dbReference type="Pfam" id="PF06439"/>
    </source>
</evidence>
<proteinExistence type="predicted"/>
<name>A0A6B9ZFB1_9BACT</name>
<dbReference type="Pfam" id="PF06439">
    <property type="entry name" value="3keto-disac_hyd"/>
    <property type="match status" value="1"/>
</dbReference>
<protein>
    <submittedName>
        <fullName evidence="3">DUF1080 domain-containing protein</fullName>
    </submittedName>
</protein>
<sequence length="236" mass="26336">MNRKHYLFALMSVVFTACAGTQADNTLSGKETADGWQLLFDGKTTHGWHLYNRGDKPSQWEVKDGALVCSPGPGKELGDLVTDSSYSNYDLTFDWKISVDGNSGVFVNVTERADIPTAWASGPEYQLLEQSHHDYVIENKRPGCLYGFSPQLNKATPKPAGEWNQSEIKQENGKVSFYLNGVLTAEQDFNTQQWKDAVANSGFKVFPEFGKQTSGKIALQDWNKGIAFKNIKLRKL</sequence>
<dbReference type="RefSeq" id="WP_162330930.1">
    <property type="nucleotide sequence ID" value="NZ_CP048113.1"/>
</dbReference>
<evidence type="ECO:0000256" key="1">
    <source>
        <dbReference type="SAM" id="SignalP"/>
    </source>
</evidence>
<dbReference type="KEGG" id="chih:GWR21_06435"/>
<dbReference type="AlphaFoldDB" id="A0A6B9ZFB1"/>